<dbReference type="InterPro" id="IPR028098">
    <property type="entry name" value="Glyco_trans_4-like_N"/>
</dbReference>
<dbReference type="PANTHER" id="PTHR45947">
    <property type="entry name" value="SULFOQUINOVOSYL TRANSFERASE SQD2"/>
    <property type="match status" value="1"/>
</dbReference>
<dbReference type="Pfam" id="PF00534">
    <property type="entry name" value="Glycos_transf_1"/>
    <property type="match status" value="1"/>
</dbReference>
<dbReference type="NCBIfam" id="NF007640">
    <property type="entry name" value="PRK10307.1"/>
    <property type="match status" value="1"/>
</dbReference>
<proteinExistence type="predicted"/>
<dbReference type="STRING" id="555079.Toce_0509"/>
<keyword evidence="4" id="KW-1185">Reference proteome</keyword>
<dbReference type="InterPro" id="IPR001296">
    <property type="entry name" value="Glyco_trans_1"/>
</dbReference>
<dbReference type="Gene3D" id="3.40.50.2000">
    <property type="entry name" value="Glycogen Phosphorylase B"/>
    <property type="match status" value="2"/>
</dbReference>
<dbReference type="EMBL" id="CP002131">
    <property type="protein sequence ID" value="ADL07285.1"/>
    <property type="molecule type" value="Genomic_DNA"/>
</dbReference>
<evidence type="ECO:0000259" key="1">
    <source>
        <dbReference type="Pfam" id="PF00534"/>
    </source>
</evidence>
<protein>
    <submittedName>
        <fullName evidence="3">Glycosyl transferase group 1</fullName>
    </submittedName>
</protein>
<dbReference type="CDD" id="cd03794">
    <property type="entry name" value="GT4_WbuB-like"/>
    <property type="match status" value="1"/>
</dbReference>
<evidence type="ECO:0000313" key="4">
    <source>
        <dbReference type="Proteomes" id="UP000000272"/>
    </source>
</evidence>
<dbReference type="AlphaFoldDB" id="D9S1K8"/>
<dbReference type="KEGG" id="toc:Toce_0509"/>
<keyword evidence="3" id="KW-0808">Transferase</keyword>
<accession>D9S1K8</accession>
<sequence>MGLRLLIYGINYTPEPTGTGKYTGEMAAWLAARGHQVDAIVGLPHYPSWEVDPAYQDKGFHTEIIEGVRVLRVPHFVPSPERIGAIERIRLESSFSLKALRYWLLFLLQNNSYDAVIAICPPMQVGVYPWLYRLFRGVPWIFHIQDLQVDVAVRLGLLNGKLSKVLYTVENFLLRRATRVSTITEAMRRRIIAKGVPEKNTWLFPNWSDITFIRPMPRNNAFRQELRVAEDQILFMYAGNMGEKQGLELVLQAAEHLRYYSQLRFVLVGAGVAKQRLEKMAEEMKLTNVTFLPVQPLERLPEMLAAADVHLVVQKSEAADLVMPSKLTNILAAGRPVVATADSGTALHDVLTSYQAGIVTPPGDLKAFIDALQLLAESAILREQMGRNARLYAERYLDKERILKDFEDKLITLVREVRKR</sequence>
<reference evidence="3 4" key="1">
    <citation type="journal article" date="2010" name="Stand. Genomic Sci.">
        <title>Complete genome sequence of Thermosediminibacter oceani type strain (JW/IW-1228P).</title>
        <authorList>
            <person name="Pitluck S."/>
            <person name="Yasawong M."/>
            <person name="Munk C."/>
            <person name="Nolan M."/>
            <person name="Lapidus A."/>
            <person name="Lucas S."/>
            <person name="Glavina Del Rio T."/>
            <person name="Tice H."/>
            <person name="Cheng J.F."/>
            <person name="Bruce D."/>
            <person name="Detter C."/>
            <person name="Tapia R."/>
            <person name="Han C."/>
            <person name="Goodwin L."/>
            <person name="Liolios K."/>
            <person name="Ivanova N."/>
            <person name="Mavromatis K."/>
            <person name="Mikhailova N."/>
            <person name="Pati A."/>
            <person name="Chen A."/>
            <person name="Palaniappan K."/>
            <person name="Land M."/>
            <person name="Hauser L."/>
            <person name="Chang Y.J."/>
            <person name="Jeffries C.D."/>
            <person name="Rohde M."/>
            <person name="Spring S."/>
            <person name="Sikorski J."/>
            <person name="Goker M."/>
            <person name="Woyke T."/>
            <person name="Bristow J."/>
            <person name="Eisen J.A."/>
            <person name="Markowitz V."/>
            <person name="Hugenholtz P."/>
            <person name="Kyrpides N.C."/>
            <person name="Klenk H.P."/>
        </authorList>
    </citation>
    <scope>NUCLEOTIDE SEQUENCE [LARGE SCALE GENOMIC DNA]</scope>
    <source>
        <strain evidence="4">ATCC BAA-1034 / DSM 16646 / JW/IW-1228P</strain>
    </source>
</reference>
<dbReference type="HOGENOM" id="CLU_009583_11_5_9"/>
<dbReference type="GO" id="GO:0016758">
    <property type="term" value="F:hexosyltransferase activity"/>
    <property type="evidence" value="ECO:0007669"/>
    <property type="project" value="TreeGrafter"/>
</dbReference>
<evidence type="ECO:0000313" key="3">
    <source>
        <dbReference type="EMBL" id="ADL07285.1"/>
    </source>
</evidence>
<feature type="domain" description="Glycosyl transferase family 1" evidence="1">
    <location>
        <begin position="221"/>
        <end position="390"/>
    </location>
</feature>
<organism evidence="3 4">
    <name type="scientific">Thermosediminibacter oceani (strain ATCC BAA-1034 / DSM 16646 / JW/IW-1228P)</name>
    <dbReference type="NCBI Taxonomy" id="555079"/>
    <lineage>
        <taxon>Bacteria</taxon>
        <taxon>Bacillati</taxon>
        <taxon>Bacillota</taxon>
        <taxon>Clostridia</taxon>
        <taxon>Thermosediminibacterales</taxon>
        <taxon>Thermosediminibacteraceae</taxon>
        <taxon>Thermosediminibacter</taxon>
    </lineage>
</organism>
<feature type="domain" description="Glycosyltransferase subfamily 4-like N-terminal" evidence="2">
    <location>
        <begin position="17"/>
        <end position="207"/>
    </location>
</feature>
<dbReference type="CAZy" id="GT4">
    <property type="family name" value="Glycosyltransferase Family 4"/>
</dbReference>
<evidence type="ECO:0000259" key="2">
    <source>
        <dbReference type="Pfam" id="PF13579"/>
    </source>
</evidence>
<dbReference type="PANTHER" id="PTHR45947:SF3">
    <property type="entry name" value="SULFOQUINOVOSYL TRANSFERASE SQD2"/>
    <property type="match status" value="1"/>
</dbReference>
<gene>
    <name evidence="3" type="ordered locus">Toce_0509</name>
</gene>
<dbReference type="Pfam" id="PF13579">
    <property type="entry name" value="Glyco_trans_4_4"/>
    <property type="match status" value="1"/>
</dbReference>
<dbReference type="InterPro" id="IPR050194">
    <property type="entry name" value="Glycosyltransferase_grp1"/>
</dbReference>
<dbReference type="eggNOG" id="COG0438">
    <property type="taxonomic scope" value="Bacteria"/>
</dbReference>
<name>D9S1K8_THEOJ</name>
<dbReference type="SUPFAM" id="SSF53756">
    <property type="entry name" value="UDP-Glycosyltransferase/glycogen phosphorylase"/>
    <property type="match status" value="1"/>
</dbReference>
<dbReference type="Proteomes" id="UP000000272">
    <property type="component" value="Chromosome"/>
</dbReference>